<evidence type="ECO:0000313" key="3">
    <source>
        <dbReference type="Proteomes" id="UP000826271"/>
    </source>
</evidence>
<dbReference type="Proteomes" id="UP000826271">
    <property type="component" value="Unassembled WGS sequence"/>
</dbReference>
<comment type="caution">
    <text evidence="2">The sequence shown here is derived from an EMBL/GenBank/DDBJ whole genome shotgun (WGS) entry which is preliminary data.</text>
</comment>
<proteinExistence type="predicted"/>
<feature type="region of interest" description="Disordered" evidence="1">
    <location>
        <begin position="132"/>
        <end position="163"/>
    </location>
</feature>
<organism evidence="2 3">
    <name type="scientific">Buddleja alternifolia</name>
    <dbReference type="NCBI Taxonomy" id="168488"/>
    <lineage>
        <taxon>Eukaryota</taxon>
        <taxon>Viridiplantae</taxon>
        <taxon>Streptophyta</taxon>
        <taxon>Embryophyta</taxon>
        <taxon>Tracheophyta</taxon>
        <taxon>Spermatophyta</taxon>
        <taxon>Magnoliopsida</taxon>
        <taxon>eudicotyledons</taxon>
        <taxon>Gunneridae</taxon>
        <taxon>Pentapetalae</taxon>
        <taxon>asterids</taxon>
        <taxon>lamiids</taxon>
        <taxon>Lamiales</taxon>
        <taxon>Scrophulariaceae</taxon>
        <taxon>Buddlejeae</taxon>
        <taxon>Buddleja</taxon>
    </lineage>
</organism>
<evidence type="ECO:0000256" key="1">
    <source>
        <dbReference type="SAM" id="MobiDB-lite"/>
    </source>
</evidence>
<dbReference type="EMBL" id="WHWC01000003">
    <property type="protein sequence ID" value="KAG8386690.1"/>
    <property type="molecule type" value="Genomic_DNA"/>
</dbReference>
<dbReference type="AlphaFoldDB" id="A0AAV6XYZ3"/>
<dbReference type="PANTHER" id="PTHR31110:SF3">
    <property type="entry name" value="PORTAL PROTEIN"/>
    <property type="match status" value="1"/>
</dbReference>
<gene>
    <name evidence="2" type="ORF">BUALT_Bualt03G0175200</name>
</gene>
<name>A0AAV6XYZ3_9LAMI</name>
<feature type="compositionally biased region" description="Polar residues" evidence="1">
    <location>
        <begin position="71"/>
        <end position="81"/>
    </location>
</feature>
<feature type="compositionally biased region" description="Low complexity" evidence="1">
    <location>
        <begin position="89"/>
        <end position="103"/>
    </location>
</feature>
<feature type="region of interest" description="Disordered" evidence="1">
    <location>
        <begin position="71"/>
        <end position="103"/>
    </location>
</feature>
<accession>A0AAV6XYZ3</accession>
<protein>
    <submittedName>
        <fullName evidence="2">Uncharacterized protein</fullName>
    </submittedName>
</protein>
<sequence length="1241" mass="140151">MLWILWRLNIKAEEVNEPSRVPDTLKAKDARPEPSTAAREPADAPVTFDDEYCETKDDIIREVREYAYQGSDTQQCQTRSPLTEKLDRNYPLPRSPLSSYTSSNYTSSHVLPPLKFHSGLLKPLNTVTITVDSNDDESDYNNDDESESVASAPDEVCGSQSDEDAVDEPVFRGFEEDMLNFNLSKDKKCGSTINRGLLKEDLRVELPGSLRRFTADGKWGSSGFGQSSAVSGGSCRLHEKYQPHSAYGTPIGKLGELGTPSAPPFMDIGNEVHNSEVGSEKSIDDQFKESEQGFCREKVIFPEQTTLETEAEMGKRKDEETLGERELPAPVRNVDSTLNVNASSKWVPPFLLYHILSSDDSAQNAWQALVAYDACIRLCLNSWARGCAEAPEFLRDECQLLRNAFGLHKLLLQPRGVQQTERSNKTTKQAVSTKVKRTVGKIRVEVKKLRIIPRRKLKNTSSMRGAIYLQAGAEYVKHVSSIVKHRINSLKLSSLSFPSEESLLCMIHLKSSREDNEVEPGSALSLRPGTGEYHDFFPESQGDALLLEVQDVMKNVQGCATIPISSLTDNPNDRARWWPIYHNDHECVGKVLLSIGSTFTSDETVLMKSGSVVETLAYDLLLEAAMRAQQFHARNLRIDGPWKWILREFSEYYGVSDSYTKLRYLSYVMNVATPTKDCLELLNELLVPVLKARNERNLTRQEKSILLDCETQVESLLAVVFQNYKSLDEKSHTGLADMSAPVSETAAPALAPAVQVYTLLHDILAQDVQTMLRNYLQAAAAKRCRKHMLETDEFVSGNSEGFIMDSETISKAYLKMKNLCINLSNEIHADIKIHNQHIFPSSIDLSTITAAVYSTELSKRLGSFLAAWPPSSPMPHVNELLIAISDFERSLQLWSISPVQGGVDSRDLYHCYIMVWIQDFQLTLLDLCKAEKVPWSGVVTKYSTSPFAEEMFEKMTVMLSEYEVVINQWPQYTLILENAAANVERAIIKALERQYHDILTPLKDSIPKRLGMQVQKLARRQSTTYYSIPSQLGIFLNTMKRILDVLHCWIEDKLKSWASYLPSNGDNKSTFGEQMNAITVLLRTKYKNYIQAIVVKLASNMLANRSTRLQRILEDTKEADGEAQIRERMQLLSTQLSDCISNLHETFTSQIFIATCRAFWDKMGQIVLKFLEGRKENRVWYTGSYHALGILDDIYASQMQRLLGNALQEKDLEPPRSITEARSILSRDSSNRMDSSSYLYF</sequence>
<feature type="compositionally biased region" description="Acidic residues" evidence="1">
    <location>
        <begin position="133"/>
        <end position="147"/>
    </location>
</feature>
<keyword evidence="3" id="KW-1185">Reference proteome</keyword>
<feature type="compositionally biased region" description="Basic and acidic residues" evidence="1">
    <location>
        <begin position="23"/>
        <end position="32"/>
    </location>
</feature>
<dbReference type="PANTHER" id="PTHR31110">
    <property type="entry name" value="PESTICIDAL CRYSTAL CRY8BA PROTEIN"/>
    <property type="match status" value="1"/>
</dbReference>
<reference evidence="2" key="1">
    <citation type="submission" date="2019-10" db="EMBL/GenBank/DDBJ databases">
        <authorList>
            <person name="Zhang R."/>
            <person name="Pan Y."/>
            <person name="Wang J."/>
            <person name="Ma R."/>
            <person name="Yu S."/>
        </authorList>
    </citation>
    <scope>NUCLEOTIDE SEQUENCE</scope>
    <source>
        <strain evidence="2">LA-IB0</strain>
        <tissue evidence="2">Leaf</tissue>
    </source>
</reference>
<feature type="region of interest" description="Disordered" evidence="1">
    <location>
        <begin position="17"/>
        <end position="43"/>
    </location>
</feature>
<evidence type="ECO:0000313" key="2">
    <source>
        <dbReference type="EMBL" id="KAG8386690.1"/>
    </source>
</evidence>